<name>X1Q0F9_9ZZZZ</name>
<evidence type="ECO:0000313" key="1">
    <source>
        <dbReference type="EMBL" id="GAI48241.1"/>
    </source>
</evidence>
<feature type="non-terminal residue" evidence="1">
    <location>
        <position position="1"/>
    </location>
</feature>
<accession>X1Q0F9</accession>
<sequence>NKTEQLQQSGICFRDPSPWLPRLVMGKLFNSFTPVACVMWAQLGLNNLKPNVKGAFIGLIFSWEGFYGRIIAEKNAC</sequence>
<dbReference type="EMBL" id="BARV01042481">
    <property type="protein sequence ID" value="GAI48241.1"/>
    <property type="molecule type" value="Genomic_DNA"/>
</dbReference>
<protein>
    <submittedName>
        <fullName evidence="1">Uncharacterized protein</fullName>
    </submittedName>
</protein>
<dbReference type="AlphaFoldDB" id="X1Q0F9"/>
<organism evidence="1">
    <name type="scientific">marine sediment metagenome</name>
    <dbReference type="NCBI Taxonomy" id="412755"/>
    <lineage>
        <taxon>unclassified sequences</taxon>
        <taxon>metagenomes</taxon>
        <taxon>ecological metagenomes</taxon>
    </lineage>
</organism>
<comment type="caution">
    <text evidence="1">The sequence shown here is derived from an EMBL/GenBank/DDBJ whole genome shotgun (WGS) entry which is preliminary data.</text>
</comment>
<gene>
    <name evidence="1" type="ORF">S06H3_63866</name>
</gene>
<proteinExistence type="predicted"/>
<reference evidence="1" key="1">
    <citation type="journal article" date="2014" name="Front. Microbiol.">
        <title>High frequency of phylogenetically diverse reductive dehalogenase-homologous genes in deep subseafloor sedimentary metagenomes.</title>
        <authorList>
            <person name="Kawai M."/>
            <person name="Futagami T."/>
            <person name="Toyoda A."/>
            <person name="Takaki Y."/>
            <person name="Nishi S."/>
            <person name="Hori S."/>
            <person name="Arai W."/>
            <person name="Tsubouchi T."/>
            <person name="Morono Y."/>
            <person name="Uchiyama I."/>
            <person name="Ito T."/>
            <person name="Fujiyama A."/>
            <person name="Inagaki F."/>
            <person name="Takami H."/>
        </authorList>
    </citation>
    <scope>NUCLEOTIDE SEQUENCE</scope>
    <source>
        <strain evidence="1">Expedition CK06-06</strain>
    </source>
</reference>